<evidence type="ECO:0000313" key="2">
    <source>
        <dbReference type="Proteomes" id="UP000054266"/>
    </source>
</evidence>
<dbReference type="HOGENOM" id="CLU_2072852_0_0_1"/>
<keyword evidence="2" id="KW-1185">Reference proteome</keyword>
<dbReference type="STRING" id="5601.A0A0D2CJY2"/>
<name>A0A0D2CJY2_9EURO</name>
<dbReference type="Proteomes" id="UP000054266">
    <property type="component" value="Unassembled WGS sequence"/>
</dbReference>
<gene>
    <name evidence="1" type="ORF">PV04_07800</name>
</gene>
<dbReference type="EMBL" id="KN846960">
    <property type="protein sequence ID" value="KIW65546.1"/>
    <property type="molecule type" value="Genomic_DNA"/>
</dbReference>
<proteinExistence type="predicted"/>
<dbReference type="AlphaFoldDB" id="A0A0D2CJY2"/>
<organism evidence="1 2">
    <name type="scientific">Phialophora macrospora</name>
    <dbReference type="NCBI Taxonomy" id="1851006"/>
    <lineage>
        <taxon>Eukaryota</taxon>
        <taxon>Fungi</taxon>
        <taxon>Dikarya</taxon>
        <taxon>Ascomycota</taxon>
        <taxon>Pezizomycotina</taxon>
        <taxon>Eurotiomycetes</taxon>
        <taxon>Chaetothyriomycetidae</taxon>
        <taxon>Chaetothyriales</taxon>
        <taxon>Herpotrichiellaceae</taxon>
        <taxon>Phialophora</taxon>
    </lineage>
</organism>
<accession>A0A0D2CJY2</accession>
<sequence>MAVVDGDVLPAIYFLTLFLLEQYRFLDLQEAYIFDNDDHVMKLCPKVPFRPQRHPTVSQAESTPSGYLKKSTGYLASTNSTDGALSIGYVIWASQSAPCAEIQFSPGTGSWVSSVSLI</sequence>
<reference evidence="1 2" key="1">
    <citation type="submission" date="2015-01" db="EMBL/GenBank/DDBJ databases">
        <title>The Genome Sequence of Capronia semiimmersa CBS27337.</title>
        <authorList>
            <consortium name="The Broad Institute Genomics Platform"/>
            <person name="Cuomo C."/>
            <person name="de Hoog S."/>
            <person name="Gorbushina A."/>
            <person name="Stielow B."/>
            <person name="Teixiera M."/>
            <person name="Abouelleil A."/>
            <person name="Chapman S.B."/>
            <person name="Priest M."/>
            <person name="Young S.K."/>
            <person name="Wortman J."/>
            <person name="Nusbaum C."/>
            <person name="Birren B."/>
        </authorList>
    </citation>
    <scope>NUCLEOTIDE SEQUENCE [LARGE SCALE GENOMIC DNA]</scope>
    <source>
        <strain evidence="1 2">CBS 27337</strain>
    </source>
</reference>
<evidence type="ECO:0000313" key="1">
    <source>
        <dbReference type="EMBL" id="KIW65546.1"/>
    </source>
</evidence>
<protein>
    <submittedName>
        <fullName evidence="1">Uncharacterized protein</fullName>
    </submittedName>
</protein>